<sequence>MEPNAYSRRSFLRGAGIGAASLGLVGLAGCASPAQGSGGAQDGYTFADTVAWNAEYDVVVVGFGGAGGVSAVYAADAGARVLVCDKAPLGEEGGNTRFAAQMCVSGNDPDATYRYYEQLAWHFDYDKDMLRTYTDGVCQMEDLLKYLGAKEPFMRPNGSIVTPEYPEYEGGETIVEWFATEGMYNSSLWQTIRKNVTDRSDAIDVWLESPAMRLVQDPQSRIVVGVEIDKKGETVLVRAKNGVVLSCGGFENNREMLQDYLGAARLTPLGTLHNNGDGVRMGIEVGADLWHMEAYESLGILSGNAWAVEDGQRALLEKAKASPTSPLISLDSEIYGKGSVILVGDDGSRFIDENGKHRHGHVYSCGVWRTPIANYTPHLIFDATQYQILKDEGYITEEREAVIKSADSPEALAELIGADPEKLSQTLADFDTFAQAGRDYQFNRAAESMRPFDGGPLYAAEFRPLVLNTQGGPRRNKNAEVVSTQGDPIPHLYSAGELGGITPFQYNSGGNLAECMVFGKIAGTNAAVEKDPLPAYEALKPVDPAIAYEPGAASDAKPEQAADVQLAAGEYVGVGAGGMGGDITVKVAYADGTITAVEVVSQSETPEIGGKALETLPAQVVAANSADVDAVSGATLTSTAFMAAVKDAISQA</sequence>
<feature type="domain" description="FMN-binding" evidence="9">
    <location>
        <begin position="578"/>
        <end position="652"/>
    </location>
</feature>
<comment type="catalytic activity">
    <reaction evidence="8">
        <text>dihydrourocanate + A = urocanate + AH2</text>
        <dbReference type="Rhea" id="RHEA:36059"/>
        <dbReference type="ChEBI" id="CHEBI:13193"/>
        <dbReference type="ChEBI" id="CHEBI:17499"/>
        <dbReference type="ChEBI" id="CHEBI:27247"/>
        <dbReference type="ChEBI" id="CHEBI:72991"/>
        <dbReference type="EC" id="1.3.99.33"/>
    </reaction>
</comment>
<accession>A0A6N7RRB3</accession>
<dbReference type="InterPro" id="IPR003953">
    <property type="entry name" value="FAD-dep_OxRdtase_2_FAD-bd"/>
</dbReference>
<keyword evidence="7" id="KW-0560">Oxidoreductase</keyword>
<dbReference type="Gene3D" id="3.50.50.60">
    <property type="entry name" value="FAD/NAD(P)-binding domain"/>
    <property type="match status" value="1"/>
</dbReference>
<evidence type="ECO:0000256" key="3">
    <source>
        <dbReference type="ARBA" id="ARBA00013137"/>
    </source>
</evidence>
<dbReference type="EMBL" id="VTFY01000011">
    <property type="protein sequence ID" value="MRX83441.1"/>
    <property type="molecule type" value="Genomic_DNA"/>
</dbReference>
<evidence type="ECO:0000256" key="5">
    <source>
        <dbReference type="ARBA" id="ARBA00022630"/>
    </source>
</evidence>
<evidence type="ECO:0000256" key="7">
    <source>
        <dbReference type="ARBA" id="ARBA00023002"/>
    </source>
</evidence>
<dbReference type="SMART" id="SM00900">
    <property type="entry name" value="FMN_bind"/>
    <property type="match status" value="1"/>
</dbReference>
<comment type="caution">
    <text evidence="10">The sequence shown here is derived from an EMBL/GenBank/DDBJ whole genome shotgun (WGS) entry which is preliminary data.</text>
</comment>
<dbReference type="Proteomes" id="UP000438093">
    <property type="component" value="Unassembled WGS sequence"/>
</dbReference>
<dbReference type="GO" id="GO:0010181">
    <property type="term" value="F:FMN binding"/>
    <property type="evidence" value="ECO:0007669"/>
    <property type="project" value="InterPro"/>
</dbReference>
<dbReference type="PROSITE" id="PS51318">
    <property type="entry name" value="TAT"/>
    <property type="match status" value="1"/>
</dbReference>
<evidence type="ECO:0000256" key="2">
    <source>
        <dbReference type="ARBA" id="ARBA00001974"/>
    </source>
</evidence>
<dbReference type="InterPro" id="IPR006311">
    <property type="entry name" value="TAT_signal"/>
</dbReference>
<dbReference type="SUPFAM" id="SSF51905">
    <property type="entry name" value="FAD/NAD(P)-binding domain"/>
    <property type="match status" value="1"/>
</dbReference>
<comment type="cofactor">
    <cofactor evidence="2">
        <name>FAD</name>
        <dbReference type="ChEBI" id="CHEBI:57692"/>
    </cofactor>
</comment>
<dbReference type="InterPro" id="IPR007329">
    <property type="entry name" value="FMN-bd"/>
</dbReference>
<dbReference type="Pfam" id="PF00890">
    <property type="entry name" value="FAD_binding_2"/>
    <property type="match status" value="1"/>
</dbReference>
<dbReference type="GO" id="GO:0016020">
    <property type="term" value="C:membrane"/>
    <property type="evidence" value="ECO:0007669"/>
    <property type="project" value="InterPro"/>
</dbReference>
<keyword evidence="5" id="KW-0285">Flavoprotein</keyword>
<keyword evidence="11" id="KW-1185">Reference proteome</keyword>
<dbReference type="RefSeq" id="WP_154334252.1">
    <property type="nucleotide sequence ID" value="NZ_VTFY01000011.1"/>
</dbReference>
<gene>
    <name evidence="10" type="ORF">GJG86_13205</name>
</gene>
<evidence type="ECO:0000313" key="10">
    <source>
        <dbReference type="EMBL" id="MRX83441.1"/>
    </source>
</evidence>
<dbReference type="Gene3D" id="3.90.700.10">
    <property type="entry name" value="Succinate dehydrogenase/fumarate reductase flavoprotein, catalytic domain"/>
    <property type="match status" value="1"/>
</dbReference>
<reference evidence="11" key="1">
    <citation type="submission" date="2019-08" db="EMBL/GenBank/DDBJ databases">
        <title>Arthrobacter sp. nov., isolated from plateau pika and Tibetan wild ass.</title>
        <authorList>
            <person name="Ge Y."/>
        </authorList>
    </citation>
    <scope>NUCLEOTIDE SEQUENCE [LARGE SCALE GENOMIC DNA]</scope>
    <source>
        <strain evidence="11">HF-4214</strain>
    </source>
</reference>
<dbReference type="EC" id="1.3.99.33" evidence="3"/>
<evidence type="ECO:0000256" key="6">
    <source>
        <dbReference type="ARBA" id="ARBA00022827"/>
    </source>
</evidence>
<dbReference type="Gene3D" id="3.90.1010.20">
    <property type="match status" value="1"/>
</dbReference>
<dbReference type="AlphaFoldDB" id="A0A6N7RRB3"/>
<dbReference type="GO" id="GO:0008202">
    <property type="term" value="P:steroid metabolic process"/>
    <property type="evidence" value="ECO:0007669"/>
    <property type="project" value="UniProtKB-ARBA"/>
</dbReference>
<organism evidence="10 11">
    <name type="scientific">Eggerthella guodeyinii</name>
    <dbReference type="NCBI Taxonomy" id="2690837"/>
    <lineage>
        <taxon>Bacteria</taxon>
        <taxon>Bacillati</taxon>
        <taxon>Actinomycetota</taxon>
        <taxon>Coriobacteriia</taxon>
        <taxon>Eggerthellales</taxon>
        <taxon>Eggerthellaceae</taxon>
        <taxon>Eggerthella</taxon>
    </lineage>
</organism>
<protein>
    <recommendedName>
        <fullName evidence="4">Urocanate reductase</fullName>
        <ecNumber evidence="3">1.3.99.33</ecNumber>
    </recommendedName>
</protein>
<proteinExistence type="predicted"/>
<dbReference type="InterPro" id="IPR036188">
    <property type="entry name" value="FAD/NAD-bd_sf"/>
</dbReference>
<dbReference type="PANTHER" id="PTHR43400:SF10">
    <property type="entry name" value="3-OXOSTEROID 1-DEHYDROGENASE"/>
    <property type="match status" value="1"/>
</dbReference>
<dbReference type="SUPFAM" id="SSF56425">
    <property type="entry name" value="Succinate dehydrogenase/fumarate reductase flavoprotein, catalytic domain"/>
    <property type="match status" value="1"/>
</dbReference>
<evidence type="ECO:0000259" key="9">
    <source>
        <dbReference type="SMART" id="SM00900"/>
    </source>
</evidence>
<dbReference type="InterPro" id="IPR050315">
    <property type="entry name" value="FAD-oxidoreductase_2"/>
</dbReference>
<comment type="cofactor">
    <cofactor evidence="1">
        <name>FMN</name>
        <dbReference type="ChEBI" id="CHEBI:58210"/>
    </cofactor>
</comment>
<dbReference type="InterPro" id="IPR027477">
    <property type="entry name" value="Succ_DH/fumarate_Rdtase_cat_sf"/>
</dbReference>
<evidence type="ECO:0000256" key="8">
    <source>
        <dbReference type="ARBA" id="ARBA00049922"/>
    </source>
</evidence>
<evidence type="ECO:0000256" key="1">
    <source>
        <dbReference type="ARBA" id="ARBA00001917"/>
    </source>
</evidence>
<keyword evidence="6" id="KW-0274">FAD</keyword>
<name>A0A6N7RRB3_9ACTN</name>
<dbReference type="GO" id="GO:0033765">
    <property type="term" value="F:steroid dehydrogenase activity, acting on the CH-CH group of donors"/>
    <property type="evidence" value="ECO:0007669"/>
    <property type="project" value="UniProtKB-ARBA"/>
</dbReference>
<evidence type="ECO:0000313" key="11">
    <source>
        <dbReference type="Proteomes" id="UP000438093"/>
    </source>
</evidence>
<evidence type="ECO:0000256" key="4">
    <source>
        <dbReference type="ARBA" id="ARBA00015872"/>
    </source>
</evidence>
<dbReference type="Pfam" id="PF04205">
    <property type="entry name" value="FMN_bind"/>
    <property type="match status" value="1"/>
</dbReference>
<dbReference type="PANTHER" id="PTHR43400">
    <property type="entry name" value="FUMARATE REDUCTASE"/>
    <property type="match status" value="1"/>
</dbReference>